<keyword evidence="2" id="KW-1185">Reference proteome</keyword>
<protein>
    <submittedName>
        <fullName evidence="1">Hypothetical conserved protein</fullName>
    </submittedName>
</protein>
<dbReference type="Proteomes" id="UP000000822">
    <property type="component" value="Chromosome"/>
</dbReference>
<evidence type="ECO:0000313" key="1">
    <source>
        <dbReference type="EMBL" id="BAC13893.1"/>
    </source>
</evidence>
<reference evidence="1 2" key="2">
    <citation type="journal article" date="2002" name="Nucleic Acids Res.">
        <title>Genome sequence of Oceanobacillus iheyensis isolated from the Iheya Ridge and its unexpected adaptive capabilities to extreme environments.</title>
        <authorList>
            <person name="Takami H."/>
            <person name="Takaki Y."/>
            <person name="Uchiyama I."/>
        </authorList>
    </citation>
    <scope>NUCLEOTIDE SEQUENCE [LARGE SCALE GENOMIC DNA]</scope>
    <source>
        <strain evidence="2">DSM 14371 / CIP 107618 / JCM 11309 / KCTC 3954 / HTE831</strain>
    </source>
</reference>
<dbReference type="RefSeq" id="WP_011066334.1">
    <property type="nucleotide sequence ID" value="NC_004193.1"/>
</dbReference>
<dbReference type="eggNOG" id="ENOG50330GA">
    <property type="taxonomic scope" value="Bacteria"/>
</dbReference>
<dbReference type="KEGG" id="oih:OB1937"/>
<sequence length="94" mass="10978">MSFFIKEMVKSKVRNLTVGELLHYSKQYNFHITEPQARQIINYLRTNSPDPFKASDRDRMFHELSTITDPQTAKQAQALMDEVIQSYGLGHLFN</sequence>
<dbReference type="Pfam" id="PF11116">
    <property type="entry name" value="DUF2624"/>
    <property type="match status" value="1"/>
</dbReference>
<dbReference type="AlphaFoldDB" id="Q8EPZ3"/>
<evidence type="ECO:0000313" key="2">
    <source>
        <dbReference type="Proteomes" id="UP000000822"/>
    </source>
</evidence>
<dbReference type="EMBL" id="BA000028">
    <property type="protein sequence ID" value="BAC13893.1"/>
    <property type="molecule type" value="Genomic_DNA"/>
</dbReference>
<accession>Q8EPZ3</accession>
<gene>
    <name evidence="1" type="ordered locus">OB1937</name>
</gene>
<proteinExistence type="predicted"/>
<dbReference type="HOGENOM" id="CLU_168041_1_0_9"/>
<dbReference type="OrthoDB" id="2969753at2"/>
<dbReference type="STRING" id="221109.gene:10734183"/>
<reference evidence="1 2" key="1">
    <citation type="journal article" date="2001" name="FEMS Microbiol. Lett.">
        <title>Oceanobacillus iheyensis gen. nov., sp. nov., a deep-sea extremely halotolerant and alkaliphilic species isolated from a depth of 1050 m on the Iheya Ridge.</title>
        <authorList>
            <person name="Lu J."/>
            <person name="Nogi Y."/>
            <person name="Takami H."/>
        </authorList>
    </citation>
    <scope>NUCLEOTIDE SEQUENCE [LARGE SCALE GENOMIC DNA]</scope>
    <source>
        <strain evidence="2">DSM 14371 / CIP 107618 / JCM 11309 / KCTC 3954 / HTE831</strain>
    </source>
</reference>
<dbReference type="InterPro" id="IPR020277">
    <property type="entry name" value="DUF2624"/>
</dbReference>
<organism evidence="1 2">
    <name type="scientific">Oceanobacillus iheyensis (strain DSM 14371 / CIP 107618 / JCM 11309 / KCTC 3954 / HTE831)</name>
    <dbReference type="NCBI Taxonomy" id="221109"/>
    <lineage>
        <taxon>Bacteria</taxon>
        <taxon>Bacillati</taxon>
        <taxon>Bacillota</taxon>
        <taxon>Bacilli</taxon>
        <taxon>Bacillales</taxon>
        <taxon>Bacillaceae</taxon>
        <taxon>Oceanobacillus</taxon>
    </lineage>
</organism>
<name>Q8EPZ3_OCEIH</name>